<evidence type="ECO:0000256" key="4">
    <source>
        <dbReference type="ARBA" id="ARBA00022574"/>
    </source>
</evidence>
<proteinExistence type="inferred from homology"/>
<evidence type="ECO:0000256" key="5">
    <source>
        <dbReference type="ARBA" id="ARBA00022664"/>
    </source>
</evidence>
<evidence type="ECO:0000259" key="12">
    <source>
        <dbReference type="PROSITE" id="PS50897"/>
    </source>
</evidence>
<feature type="repeat" description="WD" evidence="11">
    <location>
        <begin position="260"/>
        <end position="301"/>
    </location>
</feature>
<dbReference type="EMBL" id="CAJNOQ010006198">
    <property type="protein sequence ID" value="CAF1127061.1"/>
    <property type="molecule type" value="Genomic_DNA"/>
</dbReference>
<dbReference type="Pfam" id="PF03109">
    <property type="entry name" value="ABC1"/>
    <property type="match status" value="2"/>
</dbReference>
<keyword evidence="15" id="KW-1185">Reference proteome</keyword>
<dbReference type="InterPro" id="IPR019775">
    <property type="entry name" value="WD40_repeat_CS"/>
</dbReference>
<evidence type="ECO:0000256" key="7">
    <source>
        <dbReference type="ARBA" id="ARBA00023187"/>
    </source>
</evidence>
<evidence type="ECO:0000313" key="14">
    <source>
        <dbReference type="EMBL" id="CAF3890542.1"/>
    </source>
</evidence>
<evidence type="ECO:0000256" key="3">
    <source>
        <dbReference type="ARBA" id="ARBA00009670"/>
    </source>
</evidence>
<dbReference type="InterPro" id="IPR036322">
    <property type="entry name" value="WD40_repeat_dom_sf"/>
</dbReference>
<dbReference type="InterPro" id="IPR011009">
    <property type="entry name" value="Kinase-like_dom_sf"/>
</dbReference>
<dbReference type="Pfam" id="PF00400">
    <property type="entry name" value="WD40"/>
    <property type="match status" value="5"/>
</dbReference>
<feature type="domain" description="CTLH" evidence="12">
    <location>
        <begin position="40"/>
        <end position="92"/>
    </location>
</feature>
<feature type="repeat" description="WD" evidence="11">
    <location>
        <begin position="345"/>
        <end position="386"/>
    </location>
</feature>
<keyword evidence="6" id="KW-0677">Repeat</keyword>
<keyword evidence="4 11" id="KW-0853">WD repeat</keyword>
<comment type="caution">
    <text evidence="13">The sequence shown here is derived from an EMBL/GenBank/DDBJ whole genome shotgun (WGS) entry which is preliminary data.</text>
</comment>
<feature type="repeat" description="WD" evidence="11">
    <location>
        <begin position="303"/>
        <end position="344"/>
    </location>
</feature>
<dbReference type="GO" id="GO:0016607">
    <property type="term" value="C:nuclear speck"/>
    <property type="evidence" value="ECO:0007669"/>
    <property type="project" value="UniProtKB-SubCell"/>
</dbReference>
<dbReference type="AlphaFoldDB" id="A0A814QZN7"/>
<dbReference type="InterPro" id="IPR004147">
    <property type="entry name" value="ABC1_dom"/>
</dbReference>
<evidence type="ECO:0000256" key="2">
    <source>
        <dbReference type="ARBA" id="ARBA00004419"/>
    </source>
</evidence>
<keyword evidence="8" id="KW-0539">Nucleus</keyword>
<reference evidence="13" key="1">
    <citation type="submission" date="2021-02" db="EMBL/GenBank/DDBJ databases">
        <authorList>
            <person name="Nowell W R."/>
        </authorList>
    </citation>
    <scope>NUCLEOTIDE SEQUENCE</scope>
</reference>
<dbReference type="InterPro" id="IPR054532">
    <property type="entry name" value="TPL_SMU1_LisH-like"/>
</dbReference>
<dbReference type="OrthoDB" id="538223at2759"/>
<dbReference type="PROSITE" id="PS00678">
    <property type="entry name" value="WD_REPEATS_1"/>
    <property type="match status" value="1"/>
</dbReference>
<comment type="similarity">
    <text evidence="3">Belongs to the protein kinase superfamily. ADCK protein kinase family.</text>
</comment>
<dbReference type="InterPro" id="IPR006594">
    <property type="entry name" value="LisH"/>
</dbReference>
<dbReference type="InterPro" id="IPR045184">
    <property type="entry name" value="SMU1"/>
</dbReference>
<dbReference type="EMBL" id="CAJOBC010006196">
    <property type="protein sequence ID" value="CAF3890542.1"/>
    <property type="molecule type" value="Genomic_DNA"/>
</dbReference>
<dbReference type="GO" id="GO:0000398">
    <property type="term" value="P:mRNA splicing, via spliceosome"/>
    <property type="evidence" value="ECO:0007669"/>
    <property type="project" value="InterPro"/>
</dbReference>
<dbReference type="Pfam" id="PF17814">
    <property type="entry name" value="LisH_TPL"/>
    <property type="match status" value="1"/>
</dbReference>
<evidence type="ECO:0000256" key="6">
    <source>
        <dbReference type="ARBA" id="ARBA00022737"/>
    </source>
</evidence>
<dbReference type="SUPFAM" id="SSF50978">
    <property type="entry name" value="WD40 repeat-like"/>
    <property type="match status" value="1"/>
</dbReference>
<dbReference type="Proteomes" id="UP000681722">
    <property type="component" value="Unassembled WGS sequence"/>
</dbReference>
<organism evidence="13 15">
    <name type="scientific">Didymodactylos carnosus</name>
    <dbReference type="NCBI Taxonomy" id="1234261"/>
    <lineage>
        <taxon>Eukaryota</taxon>
        <taxon>Metazoa</taxon>
        <taxon>Spiralia</taxon>
        <taxon>Gnathifera</taxon>
        <taxon>Rotifera</taxon>
        <taxon>Eurotatoria</taxon>
        <taxon>Bdelloidea</taxon>
        <taxon>Philodinida</taxon>
        <taxon>Philodinidae</taxon>
        <taxon>Didymodactylos</taxon>
    </lineage>
</organism>
<evidence type="ECO:0000313" key="15">
    <source>
        <dbReference type="Proteomes" id="UP000663829"/>
    </source>
</evidence>
<sequence>MSLEIESADVIRLIQQYLKENNLLRTLANLQEESGISLNTVDSIESFSSEINSGHWDTVLQALQSLKLSDNKLIDLYEQIVIELIELREIGAARTLLRQTDPMIMLKQQQPDRYVHLEDLLTRSYFDPREAYPESQNKEKRRQAIANALAGEVSVVPPSRLLALLGQALKWQQYQGLLPPGTSIDLFRGKAQVREQEEEKYPNQLSRNIKFGAKAHVECARFSPDGQYLVTGSFDGIIEVWNFSTGKIRKDLKYQAQDSYMVMDDAVLALCFSRDSEMLASGSQDGKIKVWKIQSGQCLRKYDKAHAKGVTCLTFSRDSTQLLSASFDQTIRIHGLKSGKVIKEFRGHASFVNDAAFIADGHSVISASSDGTVKIFNIKTAECISTFKSFGGTSDISVNSIHLLSKNNDQFVVCNRSNTVVIMNMQGQIVRSFSSGKKENGDFVCCAVSPRGEWIYCCGEDMVLYCFSVQSGKLEKVLSMSTVVTNKPLLKPLYNLVSSNFQQQQILKLSQSVAPPTLSVFSFKRAAILIGLPLSSLIFYRLSTNAENRRKHRIVFGSITRAAHALTVGMRVGIDYKTSLLFLKKGSKEYITALEKCRRRNGKRFVDLCIRNGGVYVKIGQAFVNLPEVIPVEYAEELQVLQERALRRQKGEVDILFKKYFRNSPEEVFGQFNRIPVAAASLAEVYDAQTKDNQRVAVKIQYYDLRDRYETDIATMKIIFRLFEWFNRDWTMAWMLDELHDDLSLELDFSHEARNAEKCREHLKHLKFIAVPKVYWETTRKRVLTYEFLEGVAINRMDVLQIHVRKGQDGTAQIILLDHGLYETLLKEERKLLCELWIATVNNDSEKMRQTAVAVGAPEKDYELFCTFVTMMMLPGTEQYAVPQYAKNWDPGLPYEIQCLALKQEKFMMPNDDEYLNKMNVEQQLEIQQRFKRLMEKKRASLFRILKQMPKTMFLLLRNLNCVRVTLQRHDQNVDRTKIITDICLKALKDNKK</sequence>
<dbReference type="PROSITE" id="PS50896">
    <property type="entry name" value="LISH"/>
    <property type="match status" value="1"/>
</dbReference>
<keyword evidence="5" id="KW-0507">mRNA processing</keyword>
<dbReference type="InterPro" id="IPR006595">
    <property type="entry name" value="CTLH_C"/>
</dbReference>
<dbReference type="PROSITE" id="PS50082">
    <property type="entry name" value="WD_REPEATS_2"/>
    <property type="match status" value="4"/>
</dbReference>
<dbReference type="PANTHER" id="PTHR22848">
    <property type="entry name" value="WD40 REPEAT PROTEIN"/>
    <property type="match status" value="1"/>
</dbReference>
<dbReference type="SMART" id="SM00668">
    <property type="entry name" value="CTLH"/>
    <property type="match status" value="1"/>
</dbReference>
<gene>
    <name evidence="13" type="ORF">GPM918_LOCUS19991</name>
    <name evidence="14" type="ORF">SRO942_LOCUS19984</name>
</gene>
<dbReference type="Gene3D" id="2.130.10.10">
    <property type="entry name" value="YVTN repeat-like/Quinoprotein amine dehydrogenase"/>
    <property type="match status" value="1"/>
</dbReference>
<evidence type="ECO:0000256" key="1">
    <source>
        <dbReference type="ARBA" id="ARBA00004324"/>
    </source>
</evidence>
<dbReference type="GO" id="GO:0005776">
    <property type="term" value="C:autophagosome"/>
    <property type="evidence" value="ECO:0007669"/>
    <property type="project" value="UniProtKB-SubCell"/>
</dbReference>
<evidence type="ECO:0000256" key="10">
    <source>
        <dbReference type="ARBA" id="ARBA00026184"/>
    </source>
</evidence>
<dbReference type="InterPro" id="IPR015943">
    <property type="entry name" value="WD40/YVTN_repeat-like_dom_sf"/>
</dbReference>
<dbReference type="InterPro" id="IPR001680">
    <property type="entry name" value="WD40_rpt"/>
</dbReference>
<dbReference type="SUPFAM" id="SSF56112">
    <property type="entry name" value="Protein kinase-like (PK-like)"/>
    <property type="match status" value="1"/>
</dbReference>
<evidence type="ECO:0000256" key="11">
    <source>
        <dbReference type="PROSITE-ProRule" id="PRU00221"/>
    </source>
</evidence>
<dbReference type="PROSITE" id="PS50294">
    <property type="entry name" value="WD_REPEATS_REGION"/>
    <property type="match status" value="3"/>
</dbReference>
<evidence type="ECO:0000256" key="8">
    <source>
        <dbReference type="ARBA" id="ARBA00023242"/>
    </source>
</evidence>
<feature type="repeat" description="WD" evidence="11">
    <location>
        <begin position="210"/>
        <end position="251"/>
    </location>
</feature>
<dbReference type="SMART" id="SM00320">
    <property type="entry name" value="WD40"/>
    <property type="match status" value="6"/>
</dbReference>
<evidence type="ECO:0000313" key="13">
    <source>
        <dbReference type="EMBL" id="CAF1127061.1"/>
    </source>
</evidence>
<dbReference type="SMART" id="SM00667">
    <property type="entry name" value="LisH"/>
    <property type="match status" value="1"/>
</dbReference>
<keyword evidence="7" id="KW-0508">mRNA splicing</keyword>
<dbReference type="Proteomes" id="UP000663829">
    <property type="component" value="Unassembled WGS sequence"/>
</dbReference>
<comment type="subcellular location">
    <subcellularLocation>
        <location evidence="2">Cytoplasmic vesicle</location>
        <location evidence="2">Autophagosome</location>
    </subcellularLocation>
    <subcellularLocation>
        <location evidence="1">Nucleus speckle</location>
    </subcellularLocation>
</comment>
<accession>A0A814QZN7</accession>
<dbReference type="PROSITE" id="PS50897">
    <property type="entry name" value="CTLH"/>
    <property type="match status" value="1"/>
</dbReference>
<protein>
    <recommendedName>
        <fullName evidence="10">WD40 repeat-containing protein SMU1</fullName>
    </recommendedName>
</protein>
<name>A0A814QZN7_9BILA</name>
<evidence type="ECO:0000256" key="9">
    <source>
        <dbReference type="ARBA" id="ARBA00025801"/>
    </source>
</evidence>
<dbReference type="CDD" id="cd00200">
    <property type="entry name" value="WD40"/>
    <property type="match status" value="1"/>
</dbReference>
<comment type="similarity">
    <text evidence="9">Belongs to the WD repeat SMU1 family.</text>
</comment>